<evidence type="ECO:0000256" key="12">
    <source>
        <dbReference type="SAM" id="MobiDB-lite"/>
    </source>
</evidence>
<dbReference type="InterPro" id="IPR027417">
    <property type="entry name" value="P-loop_NTPase"/>
</dbReference>
<keyword evidence="6 8" id="KW-0446">Lipid-binding</keyword>
<dbReference type="Pfam" id="PF11638">
    <property type="entry name" value="DnaA_N"/>
    <property type="match status" value="1"/>
</dbReference>
<dbReference type="PROSITE" id="PS01008">
    <property type="entry name" value="DNAA"/>
    <property type="match status" value="1"/>
</dbReference>
<name>A0A383XRB3_9GAMM</name>
<evidence type="ECO:0000256" key="10">
    <source>
        <dbReference type="RuleBase" id="RU000577"/>
    </source>
</evidence>
<keyword evidence="7 8" id="KW-0238">DNA-binding</keyword>
<protein>
    <recommendedName>
        <fullName evidence="8 9">Chromosomal replication initiator protein DnaA</fullName>
    </recommendedName>
</protein>
<evidence type="ECO:0000256" key="3">
    <source>
        <dbReference type="ARBA" id="ARBA00022705"/>
    </source>
</evidence>
<feature type="binding site" evidence="8">
    <location>
        <position position="158"/>
    </location>
    <ligand>
        <name>ATP</name>
        <dbReference type="ChEBI" id="CHEBI:30616"/>
    </ligand>
</feature>
<dbReference type="NCBIfam" id="TIGR00362">
    <property type="entry name" value="DnaA"/>
    <property type="match status" value="1"/>
</dbReference>
<reference evidence="15 16" key="1">
    <citation type="submission" date="2018-05" db="EMBL/GenBank/DDBJ databases">
        <title>Abyssibacter profundi OUC007T gen. nov., sp. nov, a marine bacterium isolated from seawater of the Mariana Trench.</title>
        <authorList>
            <person name="Zhou S."/>
        </authorList>
    </citation>
    <scope>NUCLEOTIDE SEQUENCE [LARGE SCALE GENOMIC DNA]</scope>
    <source>
        <strain evidence="15 16">OUC007</strain>
    </source>
</reference>
<evidence type="ECO:0000256" key="4">
    <source>
        <dbReference type="ARBA" id="ARBA00022741"/>
    </source>
</evidence>
<dbReference type="InterPro" id="IPR003593">
    <property type="entry name" value="AAA+_ATPase"/>
</dbReference>
<dbReference type="Gene3D" id="3.40.50.300">
    <property type="entry name" value="P-loop containing nucleotide triphosphate hydrolases"/>
    <property type="match status" value="1"/>
</dbReference>
<comment type="similarity">
    <text evidence="1 8 11">Belongs to the DnaA family.</text>
</comment>
<keyword evidence="3 8" id="KW-0235">DNA replication</keyword>
<dbReference type="SMART" id="SM00760">
    <property type="entry name" value="Bac_DnaA_C"/>
    <property type="match status" value="1"/>
</dbReference>
<dbReference type="InterPro" id="IPR024633">
    <property type="entry name" value="DnaA_N_dom"/>
</dbReference>
<dbReference type="GO" id="GO:0006275">
    <property type="term" value="P:regulation of DNA replication"/>
    <property type="evidence" value="ECO:0007669"/>
    <property type="project" value="UniProtKB-UniRule"/>
</dbReference>
<keyword evidence="16" id="KW-1185">Reference proteome</keyword>
<dbReference type="PRINTS" id="PR00051">
    <property type="entry name" value="DNAA"/>
</dbReference>
<evidence type="ECO:0000256" key="9">
    <source>
        <dbReference type="NCBIfam" id="TIGR00362"/>
    </source>
</evidence>
<dbReference type="Gene3D" id="1.10.8.60">
    <property type="match status" value="1"/>
</dbReference>
<dbReference type="CDD" id="cd06571">
    <property type="entry name" value="Bac_DnaA_C"/>
    <property type="match status" value="1"/>
</dbReference>
<dbReference type="InterPro" id="IPR001957">
    <property type="entry name" value="Chromosome_initiator_DnaA"/>
</dbReference>
<evidence type="ECO:0000313" key="16">
    <source>
        <dbReference type="Proteomes" id="UP000251800"/>
    </source>
</evidence>
<feature type="region of interest" description="Domain I, interacts with DnaA modulators" evidence="8">
    <location>
        <begin position="1"/>
        <end position="88"/>
    </location>
</feature>
<evidence type="ECO:0000259" key="13">
    <source>
        <dbReference type="SMART" id="SM00382"/>
    </source>
</evidence>
<dbReference type="EMBL" id="QEQK01000013">
    <property type="protein sequence ID" value="PWN55167.1"/>
    <property type="molecule type" value="Genomic_DNA"/>
</dbReference>
<feature type="region of interest" description="Disordered" evidence="12">
    <location>
        <begin position="75"/>
        <end position="111"/>
    </location>
</feature>
<keyword evidence="2 8" id="KW-0963">Cytoplasm</keyword>
<dbReference type="FunFam" id="1.10.8.60:FF:000003">
    <property type="entry name" value="Chromosomal replication initiator protein DnaA"/>
    <property type="match status" value="1"/>
</dbReference>
<dbReference type="GO" id="GO:0005524">
    <property type="term" value="F:ATP binding"/>
    <property type="evidence" value="ECO:0007669"/>
    <property type="project" value="UniProtKB-UniRule"/>
</dbReference>
<gene>
    <name evidence="8" type="primary">dnaA</name>
    <name evidence="15" type="ORF">DEH80_13890</name>
</gene>
<dbReference type="GO" id="GO:0005737">
    <property type="term" value="C:cytoplasm"/>
    <property type="evidence" value="ECO:0007669"/>
    <property type="project" value="UniProtKB-SubCell"/>
</dbReference>
<evidence type="ECO:0000256" key="11">
    <source>
        <dbReference type="RuleBase" id="RU004227"/>
    </source>
</evidence>
<dbReference type="Pfam" id="PF08299">
    <property type="entry name" value="Bac_DnaA_C"/>
    <property type="match status" value="1"/>
</dbReference>
<dbReference type="GO" id="GO:0006270">
    <property type="term" value="P:DNA replication initiation"/>
    <property type="evidence" value="ECO:0007669"/>
    <property type="project" value="UniProtKB-UniRule"/>
</dbReference>
<dbReference type="Proteomes" id="UP000251800">
    <property type="component" value="Unassembled WGS sequence"/>
</dbReference>
<dbReference type="CDD" id="cd00009">
    <property type="entry name" value="AAA"/>
    <property type="match status" value="1"/>
</dbReference>
<feature type="region of interest" description="Domain IV, binds dsDNA" evidence="8">
    <location>
        <begin position="327"/>
        <end position="446"/>
    </location>
</feature>
<dbReference type="RefSeq" id="WP_109721114.1">
    <property type="nucleotide sequence ID" value="NZ_QEQK01000013.1"/>
</dbReference>
<comment type="subcellular location">
    <subcellularLocation>
        <location evidence="8">Cytoplasm</location>
    </subcellularLocation>
</comment>
<dbReference type="AlphaFoldDB" id="A0A383XRB3"/>
<comment type="domain">
    <text evidence="8">Domain I is involved in oligomerization and binding regulators, domain II is flexibile and of varying length in different bacteria, domain III forms the AAA+ region, while domain IV binds dsDNA.</text>
</comment>
<proteinExistence type="inferred from homology"/>
<comment type="function">
    <text evidence="8 10">Plays an essential role in the initiation and regulation of chromosomal replication. ATP-DnaA binds to the origin of replication (oriC) to initiate formation of the DNA replication initiation complex once per cell cycle. Binds the DnaA box (a 9 base pair repeat at the origin) and separates the double-stranded (ds)DNA. Forms a right-handed helical filament on oriC DNA; dsDNA binds to the exterior of the filament while single-stranded (ss)DNA is stabiized in the filament's interior. The ATP-DnaA-oriC complex binds and stabilizes one strand of the AT-rich DNA unwinding element (DUE), permitting loading of DNA polymerase. After initiation quickly degrades to an ADP-DnaA complex that is not apt for DNA replication. Binds acidic phospholipids.</text>
</comment>
<evidence type="ECO:0000259" key="14">
    <source>
        <dbReference type="SMART" id="SM00760"/>
    </source>
</evidence>
<dbReference type="GO" id="GO:0008289">
    <property type="term" value="F:lipid binding"/>
    <property type="evidence" value="ECO:0007669"/>
    <property type="project" value="UniProtKB-KW"/>
</dbReference>
<dbReference type="PANTHER" id="PTHR30050:SF2">
    <property type="entry name" value="CHROMOSOMAL REPLICATION INITIATOR PROTEIN DNAA"/>
    <property type="match status" value="1"/>
</dbReference>
<dbReference type="GO" id="GO:0003688">
    <property type="term" value="F:DNA replication origin binding"/>
    <property type="evidence" value="ECO:0007669"/>
    <property type="project" value="UniProtKB-UniRule"/>
</dbReference>
<evidence type="ECO:0000256" key="2">
    <source>
        <dbReference type="ARBA" id="ARBA00022490"/>
    </source>
</evidence>
<dbReference type="SMART" id="SM00382">
    <property type="entry name" value="AAA"/>
    <property type="match status" value="1"/>
</dbReference>
<dbReference type="InterPro" id="IPR010921">
    <property type="entry name" value="Trp_repressor/repl_initiator"/>
</dbReference>
<organism evidence="15 16">
    <name type="scientific">Abyssibacter profundi</name>
    <dbReference type="NCBI Taxonomy" id="2182787"/>
    <lineage>
        <taxon>Bacteria</taxon>
        <taxon>Pseudomonadati</taxon>
        <taxon>Pseudomonadota</taxon>
        <taxon>Gammaproteobacteria</taxon>
        <taxon>Chromatiales</taxon>
        <taxon>Oceanococcaceae</taxon>
        <taxon>Abyssibacter</taxon>
    </lineage>
</organism>
<feature type="binding site" evidence="8">
    <location>
        <position position="157"/>
    </location>
    <ligand>
        <name>ATP</name>
        <dbReference type="ChEBI" id="CHEBI:30616"/>
    </ligand>
</feature>
<dbReference type="PANTHER" id="PTHR30050">
    <property type="entry name" value="CHROMOSOMAL REPLICATION INITIATOR PROTEIN DNAA"/>
    <property type="match status" value="1"/>
</dbReference>
<sequence length="446" mass="50078">MDSNALWQRCLERLESVLSESDVGTWVRPLHAHADNGNLELIAPNRPVMENVKAQYLATISAVWSEVVDLESPRVTVRVGSSEPTAPAPEPAEPRRAAAPKTDSTHSSSRLDPRYTFDRFVEGKSNQIARAAAQKVAESPGTSYNPLLIYGGTGLGKTHLMHSVGNLLSAQRGANRVVYIPAERFVNDMVLAVRHNRMDGFKNFYRTAEALLIDDIHFFAGKERSQEEFFHTFNSLLEANRQIILTCDRYPAELDALDDRLQNRFSWGLSVAVDPPELETRVAILMSKAEQLGAAVPEPVAFFIANRIRSNVRELEGALNRLVHTAQFTGTNIDIDFARYALQDILSVHDRMVTIESIQRTVAEYFSIRLSDMTQRSRRRSIARPRQMAMALSKELTTHSLPEIGDAFGGRDHTTVLHACRTIQKLKDADRAIRDDYEALLRTLSR</sequence>
<keyword evidence="4 8" id="KW-0547">Nucleotide-binding</keyword>
<dbReference type="Gene3D" id="3.30.300.180">
    <property type="match status" value="1"/>
</dbReference>
<dbReference type="SUPFAM" id="SSF52540">
    <property type="entry name" value="P-loop containing nucleoside triphosphate hydrolases"/>
    <property type="match status" value="1"/>
</dbReference>
<dbReference type="InterPro" id="IPR018312">
    <property type="entry name" value="Chromosome_initiator_DnaA_CS"/>
</dbReference>
<evidence type="ECO:0000256" key="6">
    <source>
        <dbReference type="ARBA" id="ARBA00023121"/>
    </source>
</evidence>
<evidence type="ECO:0000256" key="1">
    <source>
        <dbReference type="ARBA" id="ARBA00006583"/>
    </source>
</evidence>
<dbReference type="Gene3D" id="1.10.1750.10">
    <property type="match status" value="1"/>
</dbReference>
<dbReference type="Pfam" id="PF00308">
    <property type="entry name" value="Bac_DnaA"/>
    <property type="match status" value="1"/>
</dbReference>
<dbReference type="SUPFAM" id="SSF48295">
    <property type="entry name" value="TrpR-like"/>
    <property type="match status" value="1"/>
</dbReference>
<comment type="caution">
    <text evidence="15">The sequence shown here is derived from an EMBL/GenBank/DDBJ whole genome shotgun (WGS) entry which is preliminary data.</text>
</comment>
<dbReference type="InterPro" id="IPR013317">
    <property type="entry name" value="DnaA_dom"/>
</dbReference>
<dbReference type="InterPro" id="IPR038454">
    <property type="entry name" value="DnaA_N_sf"/>
</dbReference>
<dbReference type="HAMAP" id="MF_00377">
    <property type="entry name" value="DnaA_bact"/>
    <property type="match status" value="1"/>
</dbReference>
<dbReference type="InterPro" id="IPR020591">
    <property type="entry name" value="Chromosome_initiator_DnaA-like"/>
</dbReference>
<comment type="subunit">
    <text evidence="8">Oligomerizes as a right-handed, spiral filament on DNA at oriC.</text>
</comment>
<evidence type="ECO:0000256" key="7">
    <source>
        <dbReference type="ARBA" id="ARBA00023125"/>
    </source>
</evidence>
<comment type="caution">
    <text evidence="8">Lacks conserved residue(s) required for the propagation of feature annotation.</text>
</comment>
<dbReference type="GO" id="GO:0005886">
    <property type="term" value="C:plasma membrane"/>
    <property type="evidence" value="ECO:0007669"/>
    <property type="project" value="TreeGrafter"/>
</dbReference>
<keyword evidence="5 8" id="KW-0067">ATP-binding</keyword>
<feature type="binding site" evidence="8">
    <location>
        <position position="156"/>
    </location>
    <ligand>
        <name>ATP</name>
        <dbReference type="ChEBI" id="CHEBI:30616"/>
    </ligand>
</feature>
<feature type="domain" description="AAA+ ATPase" evidence="13">
    <location>
        <begin position="143"/>
        <end position="271"/>
    </location>
</feature>
<evidence type="ECO:0000313" key="15">
    <source>
        <dbReference type="EMBL" id="PWN55167.1"/>
    </source>
</evidence>
<dbReference type="FunFam" id="3.40.50.300:FF:000668">
    <property type="entry name" value="Chromosomal replication initiator protein DnaA"/>
    <property type="match status" value="1"/>
</dbReference>
<evidence type="ECO:0000256" key="8">
    <source>
        <dbReference type="HAMAP-Rule" id="MF_00377"/>
    </source>
</evidence>
<accession>A0A383XRB3</accession>
<dbReference type="InterPro" id="IPR013159">
    <property type="entry name" value="DnaA_C"/>
</dbReference>
<feature type="binding site" evidence="8">
    <location>
        <position position="154"/>
    </location>
    <ligand>
        <name>ATP</name>
        <dbReference type="ChEBI" id="CHEBI:30616"/>
    </ligand>
</feature>
<dbReference type="OrthoDB" id="9807019at2"/>
<feature type="domain" description="Chromosomal replication initiator DnaA C-terminal" evidence="14">
    <location>
        <begin position="354"/>
        <end position="423"/>
    </location>
</feature>
<evidence type="ECO:0000256" key="5">
    <source>
        <dbReference type="ARBA" id="ARBA00022840"/>
    </source>
</evidence>
<feature type="region of interest" description="Domain III, AAA+ region" evidence="8">
    <location>
        <begin position="110"/>
        <end position="326"/>
    </location>
</feature>